<keyword evidence="8" id="KW-1185">Reference proteome</keyword>
<dbReference type="InterPro" id="IPR050863">
    <property type="entry name" value="CenT-Element_Derived"/>
</dbReference>
<dbReference type="PANTHER" id="PTHR19303:SF74">
    <property type="entry name" value="POGO TRANSPOSABLE ELEMENT WITH KRAB DOMAIN"/>
    <property type="match status" value="1"/>
</dbReference>
<dbReference type="GO" id="GO:0003677">
    <property type="term" value="F:DNA binding"/>
    <property type="evidence" value="ECO:0007669"/>
    <property type="project" value="UniProtKB-UniRule"/>
</dbReference>
<keyword evidence="2 4" id="KW-0238">DNA-binding</keyword>
<gene>
    <name evidence="7" type="ORF">EEDITHA_LOCUS5819</name>
</gene>
<feature type="domain" description="HTH CENPB-type" evidence="6">
    <location>
        <begin position="63"/>
        <end position="139"/>
    </location>
</feature>
<dbReference type="PROSITE" id="PS51253">
    <property type="entry name" value="HTH_CENPB"/>
    <property type="match status" value="1"/>
</dbReference>
<dbReference type="InterPro" id="IPR009057">
    <property type="entry name" value="Homeodomain-like_sf"/>
</dbReference>
<dbReference type="GO" id="GO:0005634">
    <property type="term" value="C:nucleus"/>
    <property type="evidence" value="ECO:0007669"/>
    <property type="project" value="UniProtKB-SubCell"/>
</dbReference>
<evidence type="ECO:0000259" key="5">
    <source>
        <dbReference type="PROSITE" id="PS50960"/>
    </source>
</evidence>
<dbReference type="AlphaFoldDB" id="A0AAU9TRM0"/>
<dbReference type="Proteomes" id="UP001153954">
    <property type="component" value="Unassembled WGS sequence"/>
</dbReference>
<dbReference type="EMBL" id="CAKOGL010000008">
    <property type="protein sequence ID" value="CAH2089800.1"/>
    <property type="molecule type" value="Genomic_DNA"/>
</dbReference>
<dbReference type="PANTHER" id="PTHR19303">
    <property type="entry name" value="TRANSPOSON"/>
    <property type="match status" value="1"/>
</dbReference>
<proteinExistence type="predicted"/>
<dbReference type="InterPro" id="IPR006600">
    <property type="entry name" value="HTH_CenpB_DNA-bd_dom"/>
</dbReference>
<feature type="DNA-binding region" description="H-T-H motif" evidence="4">
    <location>
        <begin position="32"/>
        <end position="52"/>
    </location>
</feature>
<reference evidence="7" key="1">
    <citation type="submission" date="2022-03" db="EMBL/GenBank/DDBJ databases">
        <authorList>
            <person name="Tunstrom K."/>
        </authorList>
    </citation>
    <scope>NUCLEOTIDE SEQUENCE</scope>
</reference>
<comment type="subcellular location">
    <subcellularLocation>
        <location evidence="1 4">Nucleus</location>
    </subcellularLocation>
</comment>
<keyword evidence="3 4" id="KW-0539">Nucleus</keyword>
<evidence type="ECO:0000259" key="6">
    <source>
        <dbReference type="PROSITE" id="PS51253"/>
    </source>
</evidence>
<evidence type="ECO:0008006" key="9">
    <source>
        <dbReference type="Google" id="ProtNLM"/>
    </source>
</evidence>
<dbReference type="SUPFAM" id="SSF46689">
    <property type="entry name" value="Homeodomain-like"/>
    <property type="match status" value="1"/>
</dbReference>
<feature type="domain" description="HTH psq-type" evidence="5">
    <location>
        <begin position="4"/>
        <end position="56"/>
    </location>
</feature>
<evidence type="ECO:0000256" key="4">
    <source>
        <dbReference type="PROSITE-ProRule" id="PRU00320"/>
    </source>
</evidence>
<protein>
    <recommendedName>
        <fullName evidence="9">HTH CENPB-type domain-containing protein</fullName>
    </recommendedName>
</protein>
<dbReference type="PROSITE" id="PS50960">
    <property type="entry name" value="HTH_PSQ"/>
    <property type="match status" value="1"/>
</dbReference>
<dbReference type="SMART" id="SM00674">
    <property type="entry name" value="CENPB"/>
    <property type="match status" value="1"/>
</dbReference>
<accession>A0AAU9TRM0</accession>
<dbReference type="Gene3D" id="1.10.10.60">
    <property type="entry name" value="Homeodomain-like"/>
    <property type="match status" value="1"/>
</dbReference>
<evidence type="ECO:0000313" key="7">
    <source>
        <dbReference type="EMBL" id="CAH2089800.1"/>
    </source>
</evidence>
<evidence type="ECO:0000256" key="1">
    <source>
        <dbReference type="ARBA" id="ARBA00004123"/>
    </source>
</evidence>
<evidence type="ECO:0000256" key="2">
    <source>
        <dbReference type="ARBA" id="ARBA00023125"/>
    </source>
</evidence>
<organism evidence="7 8">
    <name type="scientific">Euphydryas editha</name>
    <name type="common">Edith's checkerspot</name>
    <dbReference type="NCBI Taxonomy" id="104508"/>
    <lineage>
        <taxon>Eukaryota</taxon>
        <taxon>Metazoa</taxon>
        <taxon>Ecdysozoa</taxon>
        <taxon>Arthropoda</taxon>
        <taxon>Hexapoda</taxon>
        <taxon>Insecta</taxon>
        <taxon>Pterygota</taxon>
        <taxon>Neoptera</taxon>
        <taxon>Endopterygota</taxon>
        <taxon>Lepidoptera</taxon>
        <taxon>Glossata</taxon>
        <taxon>Ditrysia</taxon>
        <taxon>Papilionoidea</taxon>
        <taxon>Nymphalidae</taxon>
        <taxon>Nymphalinae</taxon>
        <taxon>Euphydryas</taxon>
    </lineage>
</organism>
<sequence>MAGVNSNTKRKDWNTEDMAQAIKLVREKKMGYLRAAKHFGVPRSTLFRLCQKNELSPEEAAATTLGRKTVLGTALENILVEYILTMESKFYGLTRSDVRRMAYMLARRNQLRNPFGDSGLAGKKWLKLFLKRHKDKLSVRQPTGTSFARTFGFSKEKVDTFFDLLEGLYAQEKYGPNRIYNVDESGLTVVQSKIPQVVGHKGKRQIASLTSAERGSLMTIVVAMNATGHFVPPFIIFPRKNMSEQLMRGSPPGAVGIAHPSGWIQMNIFTEWLI</sequence>
<dbReference type="InterPro" id="IPR007889">
    <property type="entry name" value="HTH_Psq"/>
</dbReference>
<evidence type="ECO:0000313" key="8">
    <source>
        <dbReference type="Proteomes" id="UP001153954"/>
    </source>
</evidence>
<dbReference type="Pfam" id="PF03221">
    <property type="entry name" value="HTH_Tnp_Tc5"/>
    <property type="match status" value="1"/>
</dbReference>
<comment type="caution">
    <text evidence="7">The sequence shown here is derived from an EMBL/GenBank/DDBJ whole genome shotgun (WGS) entry which is preliminary data.</text>
</comment>
<name>A0AAU9TRM0_EUPED</name>
<dbReference type="Pfam" id="PF05225">
    <property type="entry name" value="HTH_psq"/>
    <property type="match status" value="1"/>
</dbReference>
<evidence type="ECO:0000256" key="3">
    <source>
        <dbReference type="ARBA" id="ARBA00023242"/>
    </source>
</evidence>